<feature type="domain" description="BIG2" evidence="2">
    <location>
        <begin position="283"/>
        <end position="362"/>
    </location>
</feature>
<keyword evidence="4" id="KW-1185">Reference proteome</keyword>
<dbReference type="InterPro" id="IPR003343">
    <property type="entry name" value="Big_2"/>
</dbReference>
<sequence>MKNNITPLLVFFFAFFVFAIDLPMCVDVKTIKVQLDKSHTVVPKLLSKVYPNLSLTFTSSDEKVATIDSKGLIIPKAVGKTEIRIFISGHPLYEATIVEIYQQIATESLILQSETTSIKVGQNIQLTVFSEPAHKKLSTSEVICSFSNTSVLTISNGVMTGVNEGTSTLTCSYTENGKVITQTKDFMVYTVIATDAIVIESESDGVKVGQIITVKVYANPGHRPLTNAEVTYSSSNDNIFTVSNEGKVNGISAGSANVRVSYTENGNTFSAEKTFVVSIAEVVTDSITLESDSTSIKVGESAVLRVYANPNKRILNSNQVSFSSNHPDILNVNGEGKVTGVKDGSATISVSYTENGKVFRTTLIFAVYTEIVTTRIGIEATITDVKVDDIVYINVYAYPASRKLLSSEVSCVATDASVIQVNSNLSLQGKSTGTTTVKCTYTEKGVTFEDSKTFNVFVETLRLDSDQDTIQEGQSTTLRVFLMPYKTQLSSSEVLLSSSNVTALKTGNDLTVTGVFAGTATVTCTHLTKNIVVTKVFTITEDPTIRITFEADNNTMQIYDEMNLTAYLEPGHKLIGEDDTNLYYTSEDSDILKVSGRKLLARGEGSTLITAVYNKNYGEIHVTSGQTFNVFHGTIHVKSVTFAFENITVVKGNPFSFQVHVNPPLANNKIVTVDSSVEGFYPNKNTVIQAENIYTIIPKITGRTIITAVSDEDSTLRASFELIVEETSTRGGGVLAKGITIEDGWFDCNKEWLGRDNVTVLNYSTTYMSKDSTLCWAATTANLIDWFQKSIGWDHVPQNTPYGPSKWPNGTDKANDNTAYSQSLAYEYIRLCTTDDGYFVGQALNWFFTGGDHLLYDTYHERGFRYIDYVGFEKKKKIAADNYLPRDQGREYYINYIKNTVVPHFKRGTPMGLNINYINGGGHAITMWGYELGDYDMVDAEECYTMNQENLKVKQEDLDSKRGDYMITYFYITDSDDGCGAVGGCGRVTKPSPLVRIPVFYRDNGAYVVTATNCASYAKVLSLTTFNVNYGEVPVKRTA</sequence>
<dbReference type="SUPFAM" id="SSF49373">
    <property type="entry name" value="Invasin/intimin cell-adhesion fragments"/>
    <property type="match status" value="3"/>
</dbReference>
<dbReference type="Proteomes" id="UP000014680">
    <property type="component" value="Unassembled WGS sequence"/>
</dbReference>
<dbReference type="GeneID" id="14890064"/>
<dbReference type="VEuPathDB" id="AmoebaDB:EIN_269970"/>
<dbReference type="RefSeq" id="XP_004257902.1">
    <property type="nucleotide sequence ID" value="XM_004257854.1"/>
</dbReference>
<dbReference type="Gene3D" id="2.60.40.1080">
    <property type="match status" value="5"/>
</dbReference>
<feature type="domain" description="BIG2" evidence="2">
    <location>
        <begin position="193"/>
        <end position="272"/>
    </location>
</feature>
<evidence type="ECO:0000256" key="1">
    <source>
        <dbReference type="SAM" id="SignalP"/>
    </source>
</evidence>
<feature type="signal peptide" evidence="1">
    <location>
        <begin position="1"/>
        <end position="19"/>
    </location>
</feature>
<feature type="domain" description="BIG2" evidence="2">
    <location>
        <begin position="636"/>
        <end position="720"/>
    </location>
</feature>
<feature type="domain" description="BIG2" evidence="2">
    <location>
        <begin position="543"/>
        <end position="623"/>
    </location>
</feature>
<dbReference type="InterPro" id="IPR008964">
    <property type="entry name" value="Invasin/intimin_cell_adhesion"/>
</dbReference>
<keyword evidence="1" id="KW-0732">Signal</keyword>
<name>A0A0A1U8H5_ENTIV</name>
<accession>A0A0A1U8H5</accession>
<evidence type="ECO:0000259" key="2">
    <source>
        <dbReference type="SMART" id="SM00635"/>
    </source>
</evidence>
<feature type="domain" description="BIG2" evidence="2">
    <location>
        <begin position="29"/>
        <end position="97"/>
    </location>
</feature>
<evidence type="ECO:0000313" key="3">
    <source>
        <dbReference type="EMBL" id="ELP91131.1"/>
    </source>
</evidence>
<dbReference type="SUPFAM" id="SSF54001">
    <property type="entry name" value="Cysteine proteinases"/>
    <property type="match status" value="1"/>
</dbReference>
<dbReference type="EMBL" id="KB206479">
    <property type="protein sequence ID" value="ELP91131.1"/>
    <property type="molecule type" value="Genomic_DNA"/>
</dbReference>
<reference evidence="3 4" key="1">
    <citation type="submission" date="2012-10" db="EMBL/GenBank/DDBJ databases">
        <authorList>
            <person name="Zafar N."/>
            <person name="Inman J."/>
            <person name="Hall N."/>
            <person name="Lorenzi H."/>
            <person name="Caler E."/>
        </authorList>
    </citation>
    <scope>NUCLEOTIDE SEQUENCE [LARGE SCALE GENOMIC DNA]</scope>
    <source>
        <strain evidence="3 4">IP1</strain>
    </source>
</reference>
<dbReference type="AlphaFoldDB" id="A0A0A1U8H5"/>
<organism evidence="3 4">
    <name type="scientific">Entamoeba invadens IP1</name>
    <dbReference type="NCBI Taxonomy" id="370355"/>
    <lineage>
        <taxon>Eukaryota</taxon>
        <taxon>Amoebozoa</taxon>
        <taxon>Evosea</taxon>
        <taxon>Archamoebae</taxon>
        <taxon>Mastigamoebida</taxon>
        <taxon>Entamoebidae</taxon>
        <taxon>Entamoeba</taxon>
    </lineage>
</organism>
<feature type="domain" description="BIG2" evidence="2">
    <location>
        <begin position="105"/>
        <end position="183"/>
    </location>
</feature>
<proteinExistence type="predicted"/>
<dbReference type="Pfam" id="PF02368">
    <property type="entry name" value="Big_2"/>
    <property type="match status" value="2"/>
</dbReference>
<dbReference type="SMART" id="SM00635">
    <property type="entry name" value="BID_2"/>
    <property type="match status" value="6"/>
</dbReference>
<feature type="chain" id="PRO_5001991082" description="BIG2 domain-containing protein" evidence="1">
    <location>
        <begin position="20"/>
        <end position="1039"/>
    </location>
</feature>
<dbReference type="KEGG" id="eiv:EIN_269970"/>
<dbReference type="InterPro" id="IPR038765">
    <property type="entry name" value="Papain-like_cys_pep_sf"/>
</dbReference>
<evidence type="ECO:0000313" key="4">
    <source>
        <dbReference type="Proteomes" id="UP000014680"/>
    </source>
</evidence>
<gene>
    <name evidence="3" type="ORF">EIN_269970</name>
</gene>
<protein>
    <recommendedName>
        <fullName evidence="2">BIG2 domain-containing protein</fullName>
    </recommendedName>
</protein>